<dbReference type="Proteomes" id="UP000430079">
    <property type="component" value="Unassembled WGS sequence"/>
</dbReference>
<accession>A0A640SVG3</accession>
<feature type="domain" description="DUF6879" evidence="1">
    <location>
        <begin position="1"/>
        <end position="67"/>
    </location>
</feature>
<reference evidence="2 3" key="1">
    <citation type="submission" date="2019-12" db="EMBL/GenBank/DDBJ databases">
        <title>Whole genome shotgun sequence of Streptomyces hygroscopicus subsp. glebosus NBRC 13786.</title>
        <authorList>
            <person name="Ichikawa N."/>
            <person name="Kimura A."/>
            <person name="Kitahashi Y."/>
            <person name="Komaki H."/>
            <person name="Tamura T."/>
        </authorList>
    </citation>
    <scope>NUCLEOTIDE SEQUENCE [LARGE SCALE GENOMIC DNA]</scope>
    <source>
        <strain evidence="2 3">NBRC 13786</strain>
    </source>
</reference>
<protein>
    <recommendedName>
        <fullName evidence="1">DUF6879 domain-containing protein</fullName>
    </recommendedName>
</protein>
<proteinExistence type="predicted"/>
<evidence type="ECO:0000313" key="2">
    <source>
        <dbReference type="EMBL" id="GFE14988.1"/>
    </source>
</evidence>
<organism evidence="2 3">
    <name type="scientific">Streptomyces glebosus</name>
    <dbReference type="NCBI Taxonomy" id="249580"/>
    <lineage>
        <taxon>Bacteria</taxon>
        <taxon>Bacillati</taxon>
        <taxon>Actinomycetota</taxon>
        <taxon>Actinomycetes</taxon>
        <taxon>Kitasatosporales</taxon>
        <taxon>Streptomycetaceae</taxon>
        <taxon>Streptomyces</taxon>
    </lineage>
</organism>
<name>A0A640SVG3_9ACTN</name>
<keyword evidence="3" id="KW-1185">Reference proteome</keyword>
<dbReference type="EMBL" id="BLIO01000001">
    <property type="protein sequence ID" value="GFE14988.1"/>
    <property type="molecule type" value="Genomic_DNA"/>
</dbReference>
<dbReference type="Pfam" id="PF21806">
    <property type="entry name" value="DUF6879"/>
    <property type="match status" value="1"/>
</dbReference>
<gene>
    <name evidence="2" type="ORF">Sgleb_30350</name>
</gene>
<evidence type="ECO:0000259" key="1">
    <source>
        <dbReference type="Pfam" id="PF21806"/>
    </source>
</evidence>
<dbReference type="AlphaFoldDB" id="A0A640SVG3"/>
<comment type="caution">
    <text evidence="2">The sequence shown here is derived from an EMBL/GenBank/DDBJ whole genome shotgun (WGS) entry which is preliminary data.</text>
</comment>
<dbReference type="InterPro" id="IPR049244">
    <property type="entry name" value="DUF6879"/>
</dbReference>
<evidence type="ECO:0000313" key="3">
    <source>
        <dbReference type="Proteomes" id="UP000430079"/>
    </source>
</evidence>
<sequence length="69" mass="7869">MPRRLASDLMLPCNDFWLFDDQLARIHHFAGDGSLMGDEFSSEPDILKLFAAAFEGAWERAISHEEFPV</sequence>